<evidence type="ECO:0000313" key="3">
    <source>
        <dbReference type="EMBL" id="TLQ49531.1"/>
    </source>
</evidence>
<dbReference type="InterPro" id="IPR046698">
    <property type="entry name" value="PedC-like"/>
</dbReference>
<evidence type="ECO:0000313" key="5">
    <source>
        <dbReference type="Proteomes" id="UP000823401"/>
    </source>
</evidence>
<sequence>MTAEENVFLEIVQDFTELSPTEADELLSNEEGTIVFIGRPTCPYCRKFAPKLHKVSTEHKVQVNFVNSEHPDYTDELKDFREKYGVPTVPGILYADGNDVKVRCDSSMTEEEIASFVEAS</sequence>
<comment type="caution">
    <text evidence="3">The sequence shown here is derived from an EMBL/GenBank/DDBJ whole genome shotgun (WGS) entry which is preliminary data.</text>
</comment>
<dbReference type="PROSITE" id="PS51354">
    <property type="entry name" value="GLUTAREDOXIN_2"/>
    <property type="match status" value="1"/>
</dbReference>
<evidence type="ECO:0000259" key="1">
    <source>
        <dbReference type="PROSITE" id="PS51352"/>
    </source>
</evidence>
<dbReference type="InterPro" id="IPR036249">
    <property type="entry name" value="Thioredoxin-like_sf"/>
</dbReference>
<evidence type="ECO:0000313" key="4">
    <source>
        <dbReference type="Proteomes" id="UP000306420"/>
    </source>
</evidence>
<dbReference type="Proteomes" id="UP000823401">
    <property type="component" value="Unassembled WGS sequence"/>
</dbReference>
<dbReference type="EMBL" id="JACCEL010000023">
    <property type="protein sequence ID" value="MBG9978934.1"/>
    <property type="molecule type" value="Genomic_DNA"/>
</dbReference>
<dbReference type="Pfam" id="PF20207">
    <property type="entry name" value="DUF6568"/>
    <property type="match status" value="1"/>
</dbReference>
<keyword evidence="5" id="KW-1185">Reference proteome</keyword>
<reference evidence="2 5" key="2">
    <citation type="submission" date="2020-07" db="EMBL/GenBank/DDBJ databases">
        <title>Facklamia lactis sp. nov., isolated from raw milk.</title>
        <authorList>
            <person name="Doll E.V."/>
            <person name="Huptas C."/>
            <person name="Staib L."/>
            <person name="Wenning M."/>
            <person name="Scherer S."/>
        </authorList>
    </citation>
    <scope>NUCLEOTIDE SEQUENCE [LARGE SCALE GENOMIC DNA]</scope>
    <source>
        <strain evidence="2 5">DSM 104272</strain>
    </source>
</reference>
<protein>
    <submittedName>
        <fullName evidence="3">Thiol reductase thioredoxin</fullName>
    </submittedName>
    <submittedName>
        <fullName evidence="2">Thioredoxin fold domain-containing protein</fullName>
    </submittedName>
</protein>
<dbReference type="EMBL" id="VBSP01000001">
    <property type="protein sequence ID" value="TLQ49531.1"/>
    <property type="molecule type" value="Genomic_DNA"/>
</dbReference>
<dbReference type="PROSITE" id="PS51352">
    <property type="entry name" value="THIOREDOXIN_2"/>
    <property type="match status" value="1"/>
</dbReference>
<dbReference type="RefSeq" id="WP_138403453.1">
    <property type="nucleotide sequence ID" value="NZ_JACCEL010000023.1"/>
</dbReference>
<dbReference type="AlphaFoldDB" id="A0A5R9EKL7"/>
<dbReference type="OrthoDB" id="9792987at2"/>
<accession>A0A5R9EKL7</accession>
<dbReference type="Proteomes" id="UP000306420">
    <property type="component" value="Unassembled WGS sequence"/>
</dbReference>
<dbReference type="InterPro" id="IPR013766">
    <property type="entry name" value="Thioredoxin_domain"/>
</dbReference>
<dbReference type="SUPFAM" id="SSF52833">
    <property type="entry name" value="Thioredoxin-like"/>
    <property type="match status" value="1"/>
</dbReference>
<dbReference type="Gene3D" id="3.40.30.10">
    <property type="entry name" value="Glutaredoxin"/>
    <property type="match status" value="1"/>
</dbReference>
<dbReference type="CDD" id="cd02947">
    <property type="entry name" value="TRX_family"/>
    <property type="match status" value="1"/>
</dbReference>
<name>A0A5R9EKL7_9LACT</name>
<organism evidence="3 4">
    <name type="scientific">Ruoffia tabacinasalis</name>
    <dbReference type="NCBI Taxonomy" id="87458"/>
    <lineage>
        <taxon>Bacteria</taxon>
        <taxon>Bacillati</taxon>
        <taxon>Bacillota</taxon>
        <taxon>Bacilli</taxon>
        <taxon>Lactobacillales</taxon>
        <taxon>Aerococcaceae</taxon>
        <taxon>Ruoffia</taxon>
    </lineage>
</organism>
<reference evidence="3 4" key="1">
    <citation type="submission" date="2019-05" db="EMBL/GenBank/DDBJ databases">
        <title>The metagenome of a microbial culture collection derived from dairy environment covers the genomic content of the human microbiome.</title>
        <authorList>
            <person name="Roder T."/>
            <person name="Wuthrich D."/>
            <person name="Sattari Z."/>
            <person name="Von Ah U."/>
            <person name="Bar C."/>
            <person name="Ronchi F."/>
            <person name="Macpherson A.J."/>
            <person name="Ganal-Vonarburg S.C."/>
            <person name="Bruggmann R."/>
            <person name="Vergeres G."/>
        </authorList>
    </citation>
    <scope>NUCLEOTIDE SEQUENCE [LARGE SCALE GENOMIC DNA]</scope>
    <source>
        <strain evidence="3 4">FAM 24227</strain>
    </source>
</reference>
<evidence type="ECO:0000313" key="2">
    <source>
        <dbReference type="EMBL" id="MBG9978934.1"/>
    </source>
</evidence>
<gene>
    <name evidence="3" type="ORF">FEZ33_00685</name>
    <name evidence="2" type="ORF">HYQ42_09040</name>
</gene>
<feature type="domain" description="Thioredoxin" evidence="1">
    <location>
        <begin position="6"/>
        <end position="120"/>
    </location>
</feature>
<proteinExistence type="predicted"/>